<dbReference type="AlphaFoldDB" id="A0A9W9YIH2"/>
<sequence length="270" mass="29705">MISMHWFLFSDGHYSTTGPDSIPAAIASHLVSDSNRNKNSHLVYRRSLDEKKILSKAREMEDPNFEDESLEASKIKRSDSDLKYLEMTLVADKYTIAFHGKDTAKYLLMITNLVNRAYHDESIGAKKLTISIVQIKLVIEGLSYDPTSSNPIKLKAIKEWADAVNFSPSDSHPNHPDAIALISRGGSGGYADYNTICKGDKGISFSVNNDMGFGTVIILAHETAHMLGVSHDSSGSCPNNQYVMATAVPGGSLAFKWSSCSREKIQTLLR</sequence>
<feature type="domain" description="Peptidase M12B" evidence="2">
    <location>
        <begin position="83"/>
        <end position="270"/>
    </location>
</feature>
<reference evidence="3" key="1">
    <citation type="submission" date="2023-01" db="EMBL/GenBank/DDBJ databases">
        <title>Genome assembly of the deep-sea coral Lophelia pertusa.</title>
        <authorList>
            <person name="Herrera S."/>
            <person name="Cordes E."/>
        </authorList>
    </citation>
    <scope>NUCLEOTIDE SEQUENCE</scope>
    <source>
        <strain evidence="3">USNM1676648</strain>
        <tissue evidence="3">Polyp</tissue>
    </source>
</reference>
<name>A0A9W9YIH2_9CNID</name>
<dbReference type="InterPro" id="IPR024079">
    <property type="entry name" value="MetalloPept_cat_dom_sf"/>
</dbReference>
<keyword evidence="1" id="KW-0862">Zinc</keyword>
<feature type="active site" evidence="1">
    <location>
        <position position="222"/>
    </location>
</feature>
<dbReference type="PANTHER" id="PTHR11905">
    <property type="entry name" value="ADAM A DISINTEGRIN AND METALLOPROTEASE DOMAIN"/>
    <property type="match status" value="1"/>
</dbReference>
<dbReference type="PROSITE" id="PS50215">
    <property type="entry name" value="ADAM_MEPRO"/>
    <property type="match status" value="1"/>
</dbReference>
<feature type="binding site" evidence="1">
    <location>
        <position position="225"/>
    </location>
    <ligand>
        <name>Zn(2+)</name>
        <dbReference type="ChEBI" id="CHEBI:29105"/>
        <note>catalytic</note>
    </ligand>
</feature>
<organism evidence="3 4">
    <name type="scientific">Desmophyllum pertusum</name>
    <dbReference type="NCBI Taxonomy" id="174260"/>
    <lineage>
        <taxon>Eukaryota</taxon>
        <taxon>Metazoa</taxon>
        <taxon>Cnidaria</taxon>
        <taxon>Anthozoa</taxon>
        <taxon>Hexacorallia</taxon>
        <taxon>Scleractinia</taxon>
        <taxon>Caryophylliina</taxon>
        <taxon>Caryophylliidae</taxon>
        <taxon>Desmophyllum</taxon>
    </lineage>
</organism>
<dbReference type="GO" id="GO:0006508">
    <property type="term" value="P:proteolysis"/>
    <property type="evidence" value="ECO:0007669"/>
    <property type="project" value="InterPro"/>
</dbReference>
<dbReference type="GO" id="GO:0004222">
    <property type="term" value="F:metalloendopeptidase activity"/>
    <property type="evidence" value="ECO:0007669"/>
    <property type="project" value="InterPro"/>
</dbReference>
<dbReference type="Proteomes" id="UP001163046">
    <property type="component" value="Unassembled WGS sequence"/>
</dbReference>
<dbReference type="InterPro" id="IPR001590">
    <property type="entry name" value="Peptidase_M12B"/>
</dbReference>
<evidence type="ECO:0000259" key="2">
    <source>
        <dbReference type="PROSITE" id="PS50215"/>
    </source>
</evidence>
<keyword evidence="1" id="KW-0479">Metal-binding</keyword>
<dbReference type="OrthoDB" id="5982714at2759"/>
<dbReference type="Pfam" id="PF01421">
    <property type="entry name" value="Reprolysin"/>
    <property type="match status" value="1"/>
</dbReference>
<gene>
    <name evidence="3" type="primary">ADAMTS10</name>
    <name evidence="3" type="ORF">OS493_035314</name>
</gene>
<accession>A0A9W9YIH2</accession>
<evidence type="ECO:0000256" key="1">
    <source>
        <dbReference type="PROSITE-ProRule" id="PRU00276"/>
    </source>
</evidence>
<dbReference type="PANTHER" id="PTHR11905:SF256">
    <property type="entry name" value="PEPTIDASE M12B DOMAIN-CONTAINING PROTEIN"/>
    <property type="match status" value="1"/>
</dbReference>
<feature type="binding site" evidence="1">
    <location>
        <position position="231"/>
    </location>
    <ligand>
        <name>Zn(2+)</name>
        <dbReference type="ChEBI" id="CHEBI:29105"/>
        <note>catalytic</note>
    </ligand>
</feature>
<comment type="caution">
    <text evidence="1">Lacks conserved residue(s) required for the propagation of feature annotation.</text>
</comment>
<keyword evidence="4" id="KW-1185">Reference proteome</keyword>
<dbReference type="GO" id="GO:0046872">
    <property type="term" value="F:metal ion binding"/>
    <property type="evidence" value="ECO:0007669"/>
    <property type="project" value="UniProtKB-KW"/>
</dbReference>
<dbReference type="EMBL" id="MU827354">
    <property type="protein sequence ID" value="KAJ7351832.1"/>
    <property type="molecule type" value="Genomic_DNA"/>
</dbReference>
<evidence type="ECO:0000313" key="4">
    <source>
        <dbReference type="Proteomes" id="UP001163046"/>
    </source>
</evidence>
<evidence type="ECO:0000313" key="3">
    <source>
        <dbReference type="EMBL" id="KAJ7351832.1"/>
    </source>
</evidence>
<proteinExistence type="predicted"/>
<feature type="binding site" evidence="1">
    <location>
        <position position="221"/>
    </location>
    <ligand>
        <name>Zn(2+)</name>
        <dbReference type="ChEBI" id="CHEBI:29105"/>
        <note>catalytic</note>
    </ligand>
</feature>
<dbReference type="SUPFAM" id="SSF55486">
    <property type="entry name" value="Metalloproteases ('zincins'), catalytic domain"/>
    <property type="match status" value="1"/>
</dbReference>
<comment type="caution">
    <text evidence="3">The sequence shown here is derived from an EMBL/GenBank/DDBJ whole genome shotgun (WGS) entry which is preliminary data.</text>
</comment>
<dbReference type="Gene3D" id="3.40.390.10">
    <property type="entry name" value="Collagenase (Catalytic Domain)"/>
    <property type="match status" value="1"/>
</dbReference>
<protein>
    <submittedName>
        <fullName evidence="3">Metalloendopeptidase</fullName>
    </submittedName>
</protein>